<dbReference type="Pfam" id="PF03232">
    <property type="entry name" value="COQ7"/>
    <property type="match status" value="1"/>
</dbReference>
<evidence type="ECO:0000256" key="6">
    <source>
        <dbReference type="ARBA" id="ARBA00023033"/>
    </source>
</evidence>
<keyword evidence="2" id="KW-0831">Ubiquinone biosynthesis</keyword>
<dbReference type="EMBL" id="JAUSVX010000029">
    <property type="protein sequence ID" value="MDQ0475037.1"/>
    <property type="molecule type" value="Genomic_DNA"/>
</dbReference>
<evidence type="ECO:0000256" key="3">
    <source>
        <dbReference type="ARBA" id="ARBA00022723"/>
    </source>
</evidence>
<proteinExistence type="predicted"/>
<dbReference type="InterPro" id="IPR009078">
    <property type="entry name" value="Ferritin-like_SF"/>
</dbReference>
<evidence type="ECO:0000256" key="5">
    <source>
        <dbReference type="ARBA" id="ARBA00023004"/>
    </source>
</evidence>
<reference evidence="8 9" key="1">
    <citation type="submission" date="2023-07" db="EMBL/GenBank/DDBJ databases">
        <title>Genomic Encyclopedia of Type Strains, Phase IV (KMG-IV): sequencing the most valuable type-strain genomes for metagenomic binning, comparative biology and taxonomic classification.</title>
        <authorList>
            <person name="Goeker M."/>
        </authorList>
    </citation>
    <scope>NUCLEOTIDE SEQUENCE [LARGE SCALE GENOMIC DNA]</scope>
    <source>
        <strain evidence="8 9">DSM 19619</strain>
    </source>
</reference>
<keyword evidence="6 8" id="KW-0503">Monooxygenase</keyword>
<keyword evidence="9" id="KW-1185">Reference proteome</keyword>
<dbReference type="EC" id="1.14.13.-" evidence="8"/>
<evidence type="ECO:0000256" key="4">
    <source>
        <dbReference type="ARBA" id="ARBA00023002"/>
    </source>
</evidence>
<dbReference type="CDD" id="cd01042">
    <property type="entry name" value="DMQH"/>
    <property type="match status" value="1"/>
</dbReference>
<dbReference type="PANTHER" id="PTHR11237:SF4">
    <property type="entry name" value="5-DEMETHOXYUBIQUINONE HYDROXYLASE, MITOCHONDRIAL"/>
    <property type="match status" value="1"/>
</dbReference>
<dbReference type="InterPro" id="IPR011566">
    <property type="entry name" value="Ubq_synth_Coq7"/>
</dbReference>
<evidence type="ECO:0000313" key="9">
    <source>
        <dbReference type="Proteomes" id="UP001242480"/>
    </source>
</evidence>
<comment type="pathway">
    <text evidence="1">Cofactor biosynthesis; ubiquinone biosynthesis.</text>
</comment>
<evidence type="ECO:0000256" key="1">
    <source>
        <dbReference type="ARBA" id="ARBA00004749"/>
    </source>
</evidence>
<evidence type="ECO:0000313" key="8">
    <source>
        <dbReference type="EMBL" id="MDQ0475037.1"/>
    </source>
</evidence>
<evidence type="ECO:0000256" key="7">
    <source>
        <dbReference type="ARBA" id="ARBA00023136"/>
    </source>
</evidence>
<sequence length="203" mass="22864">MAQRESPSRGTQVSRRDAKTIARIVRVNHAGEFGAIRIYSAQILVSGWFWPDCLPLLAEMLADERRHCAQFRDAMPARNSRPCRVMRFWSLGGWLLGFFTALLGRQGIWACTAAVEATVHRHLDDQLHFLGDRDAALHAVILSIREEELAHLHHAEARLHAPGMVLRSLRRIISAVTDGLIWLSTWGDSSRMADALLADRGIR</sequence>
<name>A0ABU0JPF8_9HYPH</name>
<accession>A0ABU0JPF8</accession>
<dbReference type="RefSeq" id="WP_307285672.1">
    <property type="nucleotide sequence ID" value="NZ_JAUSVX010000029.1"/>
</dbReference>
<keyword evidence="5" id="KW-0408">Iron</keyword>
<keyword evidence="8" id="KW-0830">Ubiquinone</keyword>
<dbReference type="SUPFAM" id="SSF47240">
    <property type="entry name" value="Ferritin-like"/>
    <property type="match status" value="1"/>
</dbReference>
<dbReference type="PANTHER" id="PTHR11237">
    <property type="entry name" value="COENZYME Q10 BIOSYNTHESIS PROTEIN 7"/>
    <property type="match status" value="1"/>
</dbReference>
<dbReference type="Proteomes" id="UP001242480">
    <property type="component" value="Unassembled WGS sequence"/>
</dbReference>
<keyword evidence="7" id="KW-0472">Membrane</keyword>
<organism evidence="8 9">
    <name type="scientific">Labrys wisconsinensis</name>
    <dbReference type="NCBI Taxonomy" id="425677"/>
    <lineage>
        <taxon>Bacteria</taxon>
        <taxon>Pseudomonadati</taxon>
        <taxon>Pseudomonadota</taxon>
        <taxon>Alphaproteobacteria</taxon>
        <taxon>Hyphomicrobiales</taxon>
        <taxon>Xanthobacteraceae</taxon>
        <taxon>Labrys</taxon>
    </lineage>
</organism>
<keyword evidence="4 8" id="KW-0560">Oxidoreductase</keyword>
<gene>
    <name evidence="8" type="ORF">QO011_008079</name>
</gene>
<protein>
    <submittedName>
        <fullName evidence="8">Ubiquinone biosynthesis monooxygenase Coq7</fullName>
        <ecNumber evidence="8">1.14.13.-</ecNumber>
    </submittedName>
</protein>
<evidence type="ECO:0000256" key="2">
    <source>
        <dbReference type="ARBA" id="ARBA00022688"/>
    </source>
</evidence>
<dbReference type="GO" id="GO:0004497">
    <property type="term" value="F:monooxygenase activity"/>
    <property type="evidence" value="ECO:0007669"/>
    <property type="project" value="UniProtKB-KW"/>
</dbReference>
<comment type="caution">
    <text evidence="8">The sequence shown here is derived from an EMBL/GenBank/DDBJ whole genome shotgun (WGS) entry which is preliminary data.</text>
</comment>
<keyword evidence="3" id="KW-0479">Metal-binding</keyword>